<evidence type="ECO:0000313" key="4">
    <source>
        <dbReference type="EnsemblMetazoa" id="XP_014255637.1"/>
    </source>
</evidence>
<dbReference type="GO" id="GO:0003735">
    <property type="term" value="F:structural constituent of ribosome"/>
    <property type="evidence" value="ECO:0007669"/>
    <property type="project" value="InterPro"/>
</dbReference>
<dbReference type="GO" id="GO:0005763">
    <property type="term" value="C:mitochondrial small ribosomal subunit"/>
    <property type="evidence" value="ECO:0007669"/>
    <property type="project" value="TreeGrafter"/>
</dbReference>
<evidence type="ECO:0000313" key="5">
    <source>
        <dbReference type="Proteomes" id="UP000494040"/>
    </source>
</evidence>
<dbReference type="CTD" id="51023"/>
<keyword evidence="5" id="KW-1185">Reference proteome</keyword>
<sequence length="139" mass="16161">MSFLKLALVTTSRIFARRQFVTSSQLLNDSASRNDSSDDMPVEMPNPFQKEKQVCILCKMKIDPDFKNVKLLSQFVSPFTGRLYGRHITGLCKLKQEAVAREINKAQQACLMPYWNKQPEFVDDPKLYNSEKPIRMHRF</sequence>
<dbReference type="EnsemblMetazoa" id="XM_014400151.2">
    <property type="protein sequence ID" value="XP_014255637.1"/>
    <property type="gene ID" value="LOC106670107"/>
</dbReference>
<dbReference type="NCBIfam" id="TIGR00165">
    <property type="entry name" value="S18"/>
    <property type="match status" value="1"/>
</dbReference>
<dbReference type="PANTHER" id="PTHR13479:SF40">
    <property type="entry name" value="SMALL RIBOSOMAL SUBUNIT PROTEIN BS18M"/>
    <property type="match status" value="1"/>
</dbReference>
<name>A0A8I6TGG2_CIMLE</name>
<proteinExistence type="inferred from homology"/>
<dbReference type="PANTHER" id="PTHR13479">
    <property type="entry name" value="30S RIBOSOMAL PROTEIN S18"/>
    <property type="match status" value="1"/>
</dbReference>
<dbReference type="RefSeq" id="XP_014255637.1">
    <property type="nucleotide sequence ID" value="XM_014400151.2"/>
</dbReference>
<dbReference type="SUPFAM" id="SSF46911">
    <property type="entry name" value="Ribosomal protein S18"/>
    <property type="match status" value="1"/>
</dbReference>
<dbReference type="GO" id="GO:0032543">
    <property type="term" value="P:mitochondrial translation"/>
    <property type="evidence" value="ECO:0007669"/>
    <property type="project" value="TreeGrafter"/>
</dbReference>
<comment type="similarity">
    <text evidence="1">Belongs to the bacterial ribosomal protein bS18 family.</text>
</comment>
<dbReference type="KEGG" id="clec:106670107"/>
<evidence type="ECO:0008006" key="6">
    <source>
        <dbReference type="Google" id="ProtNLM"/>
    </source>
</evidence>
<dbReference type="InterPro" id="IPR001648">
    <property type="entry name" value="Ribosomal_bS18"/>
</dbReference>
<evidence type="ECO:0000256" key="1">
    <source>
        <dbReference type="ARBA" id="ARBA00005589"/>
    </source>
</evidence>
<dbReference type="PROSITE" id="PS00057">
    <property type="entry name" value="RIBOSOMAL_S18"/>
    <property type="match status" value="1"/>
</dbReference>
<dbReference type="InterPro" id="IPR018275">
    <property type="entry name" value="Ribosomal_bS18_CS"/>
</dbReference>
<evidence type="ECO:0000256" key="2">
    <source>
        <dbReference type="ARBA" id="ARBA00022980"/>
    </source>
</evidence>
<keyword evidence="2" id="KW-0689">Ribosomal protein</keyword>
<dbReference type="AlphaFoldDB" id="A0A8I6TGG2"/>
<dbReference type="Gene3D" id="4.10.640.10">
    <property type="entry name" value="Ribosomal protein S18"/>
    <property type="match status" value="1"/>
</dbReference>
<reference evidence="4" key="1">
    <citation type="submission" date="2022-01" db="UniProtKB">
        <authorList>
            <consortium name="EnsemblMetazoa"/>
        </authorList>
    </citation>
    <scope>IDENTIFICATION</scope>
</reference>
<dbReference type="InterPro" id="IPR036870">
    <property type="entry name" value="Ribosomal_bS18_sf"/>
</dbReference>
<protein>
    <recommendedName>
        <fullName evidence="6">Mitochondrial ribosomal protein S18C</fullName>
    </recommendedName>
</protein>
<dbReference type="Pfam" id="PF01084">
    <property type="entry name" value="Ribosomal_S18"/>
    <property type="match status" value="1"/>
</dbReference>
<dbReference type="OMA" id="PHYKNVR"/>
<dbReference type="RefSeq" id="XP_014255626.1">
    <property type="nucleotide sequence ID" value="XM_014400140.2"/>
</dbReference>
<keyword evidence="3" id="KW-0687">Ribonucleoprotein</keyword>
<dbReference type="GeneID" id="106670107"/>
<evidence type="ECO:0000256" key="3">
    <source>
        <dbReference type="ARBA" id="ARBA00023274"/>
    </source>
</evidence>
<dbReference type="GO" id="GO:0070181">
    <property type="term" value="F:small ribosomal subunit rRNA binding"/>
    <property type="evidence" value="ECO:0007669"/>
    <property type="project" value="TreeGrafter"/>
</dbReference>
<organism evidence="4 5">
    <name type="scientific">Cimex lectularius</name>
    <name type="common">Bed bug</name>
    <name type="synonym">Acanthia lectularia</name>
    <dbReference type="NCBI Taxonomy" id="79782"/>
    <lineage>
        <taxon>Eukaryota</taxon>
        <taxon>Metazoa</taxon>
        <taxon>Ecdysozoa</taxon>
        <taxon>Arthropoda</taxon>
        <taxon>Hexapoda</taxon>
        <taxon>Insecta</taxon>
        <taxon>Pterygota</taxon>
        <taxon>Neoptera</taxon>
        <taxon>Paraneoptera</taxon>
        <taxon>Hemiptera</taxon>
        <taxon>Heteroptera</taxon>
        <taxon>Panheteroptera</taxon>
        <taxon>Cimicomorpha</taxon>
        <taxon>Cimicidae</taxon>
        <taxon>Cimex</taxon>
    </lineage>
</organism>
<dbReference type="EnsemblMetazoa" id="XM_014400140.2">
    <property type="protein sequence ID" value="XP_014255626.1"/>
    <property type="gene ID" value="LOC106670107"/>
</dbReference>
<dbReference type="Proteomes" id="UP000494040">
    <property type="component" value="Unassembled WGS sequence"/>
</dbReference>
<dbReference type="OrthoDB" id="10066799at2759"/>
<accession>A0A8I6TGG2</accession>